<gene>
    <name evidence="1" type="ORF">GCM10009843_09180</name>
</gene>
<evidence type="ECO:0000313" key="1">
    <source>
        <dbReference type="EMBL" id="GAA2117822.1"/>
    </source>
</evidence>
<comment type="caution">
    <text evidence="1">The sequence shown here is derived from an EMBL/GenBank/DDBJ whole genome shotgun (WGS) entry which is preliminary data.</text>
</comment>
<protein>
    <submittedName>
        <fullName evidence="1">Uncharacterized protein</fullName>
    </submittedName>
</protein>
<evidence type="ECO:0000313" key="2">
    <source>
        <dbReference type="Proteomes" id="UP001500575"/>
    </source>
</evidence>
<name>A0ABN2XYX9_9ACTN</name>
<accession>A0ABN2XYX9</accession>
<proteinExistence type="predicted"/>
<dbReference type="EMBL" id="BAAAQQ010000002">
    <property type="protein sequence ID" value="GAA2117822.1"/>
    <property type="molecule type" value="Genomic_DNA"/>
</dbReference>
<reference evidence="1 2" key="1">
    <citation type="journal article" date="2019" name="Int. J. Syst. Evol. Microbiol.">
        <title>The Global Catalogue of Microorganisms (GCM) 10K type strain sequencing project: providing services to taxonomists for standard genome sequencing and annotation.</title>
        <authorList>
            <consortium name="The Broad Institute Genomics Platform"/>
            <consortium name="The Broad Institute Genome Sequencing Center for Infectious Disease"/>
            <person name="Wu L."/>
            <person name="Ma J."/>
        </authorList>
    </citation>
    <scope>NUCLEOTIDE SEQUENCE [LARGE SCALE GENOMIC DNA]</scope>
    <source>
        <strain evidence="1 2">JCM 16021</strain>
    </source>
</reference>
<dbReference type="Proteomes" id="UP001500575">
    <property type="component" value="Unassembled WGS sequence"/>
</dbReference>
<keyword evidence="2" id="KW-1185">Reference proteome</keyword>
<organism evidence="1 2">
    <name type="scientific">Nocardioides bigeumensis</name>
    <dbReference type="NCBI Taxonomy" id="433657"/>
    <lineage>
        <taxon>Bacteria</taxon>
        <taxon>Bacillati</taxon>
        <taxon>Actinomycetota</taxon>
        <taxon>Actinomycetes</taxon>
        <taxon>Propionibacteriales</taxon>
        <taxon>Nocardioidaceae</taxon>
        <taxon>Nocardioides</taxon>
    </lineage>
</organism>
<sequence length="64" mass="6863">MALDDDVLQGNPFEDPVEFVPGSATGSLSVCTRCGATVGQSADSGRADLYQLRHADWHKKIDGR</sequence>